<name>A0A8H9HS75_9ACTN</name>
<sequence>MVRQRPGPAGPGRGTAEEVPLVHASLPPSRSASPRRAAARRPRAAAAAVALLLPLLTAFPAQAAEDDPPPRPFGADCRLTTEGSEVVGYCHNPYPEPDRVRLHLRCGAWWGLDTDGPAREVGPARSVELTGRCWQTVGSAWISHAR</sequence>
<dbReference type="Proteomes" id="UP000660975">
    <property type="component" value="Unassembled WGS sequence"/>
</dbReference>
<evidence type="ECO:0000313" key="3">
    <source>
        <dbReference type="EMBL" id="GGU86154.1"/>
    </source>
</evidence>
<feature type="compositionally biased region" description="Low complexity" evidence="1">
    <location>
        <begin position="24"/>
        <end position="36"/>
    </location>
</feature>
<dbReference type="Proteomes" id="UP000480804">
    <property type="component" value="Unassembled WGS sequence"/>
</dbReference>
<organism evidence="3 5">
    <name type="scientific">Streptomyces gougerotii</name>
    <dbReference type="NCBI Taxonomy" id="53448"/>
    <lineage>
        <taxon>Bacteria</taxon>
        <taxon>Bacillati</taxon>
        <taxon>Actinomycetota</taxon>
        <taxon>Actinomycetes</taxon>
        <taxon>Kitasatosporales</taxon>
        <taxon>Streptomycetaceae</taxon>
        <taxon>Streptomyces</taxon>
        <taxon>Streptomyces diastaticus group</taxon>
    </lineage>
</organism>
<evidence type="ECO:0000313" key="4">
    <source>
        <dbReference type="Proteomes" id="UP000480804"/>
    </source>
</evidence>
<reference evidence="3" key="3">
    <citation type="submission" date="2020-09" db="EMBL/GenBank/DDBJ databases">
        <authorList>
            <person name="Sun Q."/>
            <person name="Ohkuma M."/>
        </authorList>
    </citation>
    <scope>NUCLEOTIDE SEQUENCE</scope>
    <source>
        <strain evidence="3">JCM 4136</strain>
    </source>
</reference>
<reference evidence="2 4" key="2">
    <citation type="submission" date="2020-02" db="EMBL/GenBank/DDBJ databases">
        <title>Whole genome shotgun sequence of Streptomyces gougerotii NBRC 13043.</title>
        <authorList>
            <person name="Ichikawa N."/>
            <person name="Komaki H."/>
            <person name="Tamura T."/>
        </authorList>
    </citation>
    <scope>NUCLEOTIDE SEQUENCE [LARGE SCALE GENOMIC DNA]</scope>
    <source>
        <strain evidence="2 4">NBRC 13043</strain>
    </source>
</reference>
<dbReference type="AlphaFoldDB" id="A0A8H9HS75"/>
<comment type="caution">
    <text evidence="3">The sequence shown here is derived from an EMBL/GenBank/DDBJ whole genome shotgun (WGS) entry which is preliminary data.</text>
</comment>
<dbReference type="EMBL" id="BMSC01000017">
    <property type="protein sequence ID" value="GGU86154.1"/>
    <property type="molecule type" value="Genomic_DNA"/>
</dbReference>
<proteinExistence type="predicted"/>
<dbReference type="EMBL" id="BLLO01000011">
    <property type="protein sequence ID" value="GFH76117.1"/>
    <property type="molecule type" value="Genomic_DNA"/>
</dbReference>
<reference evidence="3" key="1">
    <citation type="journal article" date="2014" name="Int. J. Syst. Evol. Microbiol.">
        <title>Complete genome sequence of Corynebacterium casei LMG S-19264T (=DSM 44701T), isolated from a smear-ripened cheese.</title>
        <authorList>
            <consortium name="US DOE Joint Genome Institute (JGI-PGF)"/>
            <person name="Walter F."/>
            <person name="Albersmeier A."/>
            <person name="Kalinowski J."/>
            <person name="Ruckert C."/>
        </authorList>
    </citation>
    <scope>NUCLEOTIDE SEQUENCE</scope>
    <source>
        <strain evidence="3">JCM 4136</strain>
    </source>
</reference>
<gene>
    <name evidence="3" type="ORF">GCM10010227_45660</name>
    <name evidence="2" type="ORF">Sgou_07870</name>
</gene>
<evidence type="ECO:0000256" key="1">
    <source>
        <dbReference type="SAM" id="MobiDB-lite"/>
    </source>
</evidence>
<accession>A0A8H9HS75</accession>
<evidence type="ECO:0000313" key="5">
    <source>
        <dbReference type="Proteomes" id="UP000660975"/>
    </source>
</evidence>
<protein>
    <submittedName>
        <fullName evidence="3">Uncharacterized protein</fullName>
    </submittedName>
</protein>
<keyword evidence="4" id="KW-1185">Reference proteome</keyword>
<feature type="region of interest" description="Disordered" evidence="1">
    <location>
        <begin position="1"/>
        <end position="40"/>
    </location>
</feature>
<evidence type="ECO:0000313" key="2">
    <source>
        <dbReference type="EMBL" id="GFH76117.1"/>
    </source>
</evidence>